<evidence type="ECO:0000313" key="3">
    <source>
        <dbReference type="Proteomes" id="UP000274504"/>
    </source>
</evidence>
<dbReference type="OrthoDB" id="6246846at2759"/>
<gene>
    <name evidence="2" type="ORF">HDID_LOCUS2099</name>
</gene>
<feature type="transmembrane region" description="Helical" evidence="1">
    <location>
        <begin position="238"/>
        <end position="258"/>
    </location>
</feature>
<dbReference type="EMBL" id="UYSG01000470">
    <property type="protein sequence ID" value="VDL19560.1"/>
    <property type="molecule type" value="Genomic_DNA"/>
</dbReference>
<name>A0A158QCX1_HYMDI</name>
<dbReference type="Proteomes" id="UP000274504">
    <property type="component" value="Unassembled WGS sequence"/>
</dbReference>
<reference evidence="4" key="1">
    <citation type="submission" date="2016-04" db="UniProtKB">
        <authorList>
            <consortium name="WormBaseParasite"/>
        </authorList>
    </citation>
    <scope>IDENTIFICATION</scope>
</reference>
<keyword evidence="1" id="KW-0812">Transmembrane</keyword>
<reference evidence="2 3" key="2">
    <citation type="submission" date="2018-11" db="EMBL/GenBank/DDBJ databases">
        <authorList>
            <consortium name="Pathogen Informatics"/>
        </authorList>
    </citation>
    <scope>NUCLEOTIDE SEQUENCE [LARGE SCALE GENOMIC DNA]</scope>
</reference>
<proteinExistence type="predicted"/>
<evidence type="ECO:0000313" key="4">
    <source>
        <dbReference type="WBParaSite" id="HDID_0000209801-mRNA-1"/>
    </source>
</evidence>
<keyword evidence="1" id="KW-0472">Membrane</keyword>
<evidence type="ECO:0000256" key="1">
    <source>
        <dbReference type="SAM" id="Phobius"/>
    </source>
</evidence>
<dbReference type="WBParaSite" id="HDID_0000209801-mRNA-1">
    <property type="protein sequence ID" value="HDID_0000209801-mRNA-1"/>
    <property type="gene ID" value="HDID_0000209801"/>
</dbReference>
<organism evidence="4">
    <name type="scientific">Hymenolepis diminuta</name>
    <name type="common">Rat tapeworm</name>
    <dbReference type="NCBI Taxonomy" id="6216"/>
    <lineage>
        <taxon>Eukaryota</taxon>
        <taxon>Metazoa</taxon>
        <taxon>Spiralia</taxon>
        <taxon>Lophotrochozoa</taxon>
        <taxon>Platyhelminthes</taxon>
        <taxon>Cestoda</taxon>
        <taxon>Eucestoda</taxon>
        <taxon>Cyclophyllidea</taxon>
        <taxon>Hymenolepididae</taxon>
        <taxon>Hymenolepis</taxon>
    </lineage>
</organism>
<keyword evidence="1" id="KW-1133">Transmembrane helix</keyword>
<accession>A0A158QCX1</accession>
<evidence type="ECO:0000313" key="2">
    <source>
        <dbReference type="EMBL" id="VDL19560.1"/>
    </source>
</evidence>
<sequence>MFRRLEDLVLSRDPSKTLQPNFVTSVYKESEISSQSNFNQEYNTDQDIFKPLVLRSFTNVDDLDIFNHQNQLDSKSSHSTYSISKPFGDKKSAGKLLNLHLSPLSLGQIRLTLFLIDCYLIATRFYNTYLVLREILTDKRLIVDAASYISVVAALPIQKHLNGDVKLDGSQYSSFHEETHYQCGHTSTSKPDTDDIFKRYQRYQPSALDFIRPIKSVQDVGGSSASFLHMSFARTNRFIIIFFICATVLFLAFFAISVNHRFLQTSKNAVLVKDANPKLERIGEIDYYKRSEILIRNHVGEFVSQI</sequence>
<protein>
    <submittedName>
        <fullName evidence="4">Cyclin N-terminal domain-containing protein</fullName>
    </submittedName>
</protein>
<dbReference type="AlphaFoldDB" id="A0A158QCX1"/>